<dbReference type="AlphaFoldDB" id="A0A392SBA3"/>
<organism evidence="1 2">
    <name type="scientific">Trifolium medium</name>
    <dbReference type="NCBI Taxonomy" id="97028"/>
    <lineage>
        <taxon>Eukaryota</taxon>
        <taxon>Viridiplantae</taxon>
        <taxon>Streptophyta</taxon>
        <taxon>Embryophyta</taxon>
        <taxon>Tracheophyta</taxon>
        <taxon>Spermatophyta</taxon>
        <taxon>Magnoliopsida</taxon>
        <taxon>eudicotyledons</taxon>
        <taxon>Gunneridae</taxon>
        <taxon>Pentapetalae</taxon>
        <taxon>rosids</taxon>
        <taxon>fabids</taxon>
        <taxon>Fabales</taxon>
        <taxon>Fabaceae</taxon>
        <taxon>Papilionoideae</taxon>
        <taxon>50 kb inversion clade</taxon>
        <taxon>NPAAA clade</taxon>
        <taxon>Hologalegina</taxon>
        <taxon>IRL clade</taxon>
        <taxon>Trifolieae</taxon>
        <taxon>Trifolium</taxon>
    </lineage>
</organism>
<comment type="caution">
    <text evidence="1">The sequence shown here is derived from an EMBL/GenBank/DDBJ whole genome shotgun (WGS) entry which is preliminary data.</text>
</comment>
<proteinExistence type="predicted"/>
<evidence type="ECO:0000313" key="2">
    <source>
        <dbReference type="Proteomes" id="UP000265520"/>
    </source>
</evidence>
<evidence type="ECO:0000313" key="1">
    <source>
        <dbReference type="EMBL" id="MCI45136.1"/>
    </source>
</evidence>
<keyword evidence="2" id="KW-1185">Reference proteome</keyword>
<dbReference type="EMBL" id="LXQA010340049">
    <property type="protein sequence ID" value="MCI45136.1"/>
    <property type="molecule type" value="Genomic_DNA"/>
</dbReference>
<feature type="non-terminal residue" evidence="1">
    <location>
        <position position="85"/>
    </location>
</feature>
<dbReference type="Proteomes" id="UP000265520">
    <property type="component" value="Unassembled WGS sequence"/>
</dbReference>
<accession>A0A392SBA3</accession>
<protein>
    <submittedName>
        <fullName evidence="1">Uncharacterized protein</fullName>
    </submittedName>
</protein>
<name>A0A392SBA3_9FABA</name>
<reference evidence="1 2" key="1">
    <citation type="journal article" date="2018" name="Front. Plant Sci.">
        <title>Red Clover (Trifolium pratense) and Zigzag Clover (T. medium) - A Picture of Genomic Similarities and Differences.</title>
        <authorList>
            <person name="Dluhosova J."/>
            <person name="Istvanek J."/>
            <person name="Nedelnik J."/>
            <person name="Repkova J."/>
        </authorList>
    </citation>
    <scope>NUCLEOTIDE SEQUENCE [LARGE SCALE GENOMIC DNA]</scope>
    <source>
        <strain evidence="2">cv. 10/8</strain>
        <tissue evidence="1">Leaf</tissue>
    </source>
</reference>
<sequence>MIAFQGPELQKTTAHADVLIVASHCLSPCHIAIQTYPKVGDHVHGIGTCDSDRGKNCSWDRKSIYFCIVFSVLICDLHPPLRTLS</sequence>